<dbReference type="GO" id="GO:0052716">
    <property type="term" value="F:hydroquinone:oxygen oxidoreductase activity"/>
    <property type="evidence" value="ECO:0007669"/>
    <property type="project" value="UniProtKB-EC"/>
</dbReference>
<keyword evidence="7" id="KW-0479">Metal-binding</keyword>
<name>W4JVK8_HETIT</name>
<dbReference type="CDD" id="cd13847">
    <property type="entry name" value="CuRO_1_AAO_like_2"/>
    <property type="match status" value="1"/>
</dbReference>
<dbReference type="Pfam" id="PF00394">
    <property type="entry name" value="Cu-oxidase"/>
    <property type="match status" value="1"/>
</dbReference>
<dbReference type="InParanoid" id="W4JVK8"/>
<comment type="catalytic activity">
    <reaction evidence="1">
        <text>4 hydroquinone + O2 = 4 benzosemiquinone + 2 H2O</text>
        <dbReference type="Rhea" id="RHEA:11276"/>
        <dbReference type="ChEBI" id="CHEBI:15377"/>
        <dbReference type="ChEBI" id="CHEBI:15379"/>
        <dbReference type="ChEBI" id="CHEBI:17594"/>
        <dbReference type="ChEBI" id="CHEBI:17977"/>
        <dbReference type="EC" id="1.10.3.2"/>
    </reaction>
</comment>
<evidence type="ECO:0000256" key="7">
    <source>
        <dbReference type="ARBA" id="ARBA00022723"/>
    </source>
</evidence>
<dbReference type="InterPro" id="IPR011707">
    <property type="entry name" value="Cu-oxidase-like_N"/>
</dbReference>
<keyword evidence="17" id="KW-1185">Reference proteome</keyword>
<dbReference type="GeneID" id="20668560"/>
<evidence type="ECO:0000259" key="15">
    <source>
        <dbReference type="Pfam" id="PF07732"/>
    </source>
</evidence>
<dbReference type="eggNOG" id="KOG1263">
    <property type="taxonomic scope" value="Eukaryota"/>
</dbReference>
<evidence type="ECO:0000256" key="5">
    <source>
        <dbReference type="ARBA" id="ARBA00012297"/>
    </source>
</evidence>
<evidence type="ECO:0000256" key="10">
    <source>
        <dbReference type="ARBA" id="ARBA00023157"/>
    </source>
</evidence>
<keyword evidence="6" id="KW-0964">Secreted</keyword>
<keyword evidence="11" id="KW-0325">Glycoprotein</keyword>
<dbReference type="HOGENOM" id="CLU_006504_8_3_1"/>
<sequence length="616" mass="67142">MFGPSLLLLLSVSSALAWQPDHILRISNGTLAADCTPRMSTLINGTSPGPAIRVKEGDHVWIRVYNDMVDSNTTLHWHGVSQYMSPFADGTPQTSQWPIAPQNYFDYEFKLDKGSAGTYMYHTHVGFQIVTAYGAFIVEDAEDPPYAYDDDLVLLLGDFYHAPDGAITAGLLGAPFAWLGDPQALTVNGNAYGACDASASSGAACVPGCHTEVVHVLPDKTYRVRVIGATALSFIYMAIEDHPGFNLIEVDSGYVAAHNASHLEVNSGQRYSFLLRTKPAAELRALNKTAFWANMETRWRPTRDRGAWLLQYDAVELALPPVDAAPQLPAALGATGPAYAPIPADLNETVPLPDEAPFWVVPALRPLDPAEVPPPDAQVSRRITISMQQLSNGTGATQKVFWNVDRYMYSEDEPEVPYLVQAYEDPSALRPDYEAAAANNGFDTSTNAVPIRLNETVDMVFLNLASFVGTLEAHPWHIHGQHPYVMAQGLGNFSDEAYAAARQNMTGLPIQRDTNNIFAGPVGADYTNATVAPGENGGWMVYRMRAEVAGAFLLHCHLQPHAVMGMATVLLVGIDALPTLPTNFTKEFATYNATPRAKPHSFFELYPDRRTGSSQV</sequence>
<evidence type="ECO:0000259" key="14">
    <source>
        <dbReference type="Pfam" id="PF07731"/>
    </source>
</evidence>
<evidence type="ECO:0000256" key="2">
    <source>
        <dbReference type="ARBA" id="ARBA00001935"/>
    </source>
</evidence>
<evidence type="ECO:0000313" key="17">
    <source>
        <dbReference type="Proteomes" id="UP000030671"/>
    </source>
</evidence>
<evidence type="ECO:0000256" key="3">
    <source>
        <dbReference type="ARBA" id="ARBA00004613"/>
    </source>
</evidence>
<dbReference type="EMBL" id="KI925463">
    <property type="protein sequence ID" value="ETW77577.1"/>
    <property type="molecule type" value="Genomic_DNA"/>
</dbReference>
<dbReference type="AlphaFoldDB" id="W4JVK8"/>
<dbReference type="OrthoDB" id="2121828at2759"/>
<dbReference type="CDD" id="cd13895">
    <property type="entry name" value="CuRO_3_AAO_like_2"/>
    <property type="match status" value="1"/>
</dbReference>
<dbReference type="PROSITE" id="PS00079">
    <property type="entry name" value="MULTICOPPER_OXIDASE1"/>
    <property type="match status" value="1"/>
</dbReference>
<dbReference type="NCBIfam" id="TIGR03390">
    <property type="entry name" value="ascorbOXfungal"/>
    <property type="match status" value="1"/>
</dbReference>
<dbReference type="STRING" id="747525.W4JVK8"/>
<feature type="signal peptide" evidence="12">
    <location>
        <begin position="1"/>
        <end position="17"/>
    </location>
</feature>
<dbReference type="PROSITE" id="PS00080">
    <property type="entry name" value="MULTICOPPER_OXIDASE2"/>
    <property type="match status" value="1"/>
</dbReference>
<comment type="subcellular location">
    <subcellularLocation>
        <location evidence="3">Secreted</location>
    </subcellularLocation>
</comment>
<comment type="similarity">
    <text evidence="4">Belongs to the multicopper oxidase family.</text>
</comment>
<evidence type="ECO:0000313" key="16">
    <source>
        <dbReference type="EMBL" id="ETW77577.1"/>
    </source>
</evidence>
<gene>
    <name evidence="16" type="primary">HaMCO3</name>
    <name evidence="16" type="ORF">HETIRDRAFT_181064</name>
</gene>
<dbReference type="PANTHER" id="PTHR11709:SF394">
    <property type="entry name" value="FI03373P-RELATED"/>
    <property type="match status" value="1"/>
</dbReference>
<feature type="domain" description="Plastocyanin-like" evidence="14">
    <location>
        <begin position="436"/>
        <end position="573"/>
    </location>
</feature>
<evidence type="ECO:0000256" key="1">
    <source>
        <dbReference type="ARBA" id="ARBA00000349"/>
    </source>
</evidence>
<dbReference type="InterPro" id="IPR011706">
    <property type="entry name" value="Cu-oxidase_C"/>
</dbReference>
<dbReference type="PANTHER" id="PTHR11709">
    <property type="entry name" value="MULTI-COPPER OXIDASE"/>
    <property type="match status" value="1"/>
</dbReference>
<evidence type="ECO:0000256" key="8">
    <source>
        <dbReference type="ARBA" id="ARBA00023002"/>
    </source>
</evidence>
<proteinExistence type="inferred from homology"/>
<dbReference type="InterPro" id="IPR033138">
    <property type="entry name" value="Cu_oxidase_CS"/>
</dbReference>
<dbReference type="KEGG" id="hir:HETIRDRAFT_181064"/>
<evidence type="ECO:0000256" key="12">
    <source>
        <dbReference type="SAM" id="SignalP"/>
    </source>
</evidence>
<protein>
    <recommendedName>
        <fullName evidence="5">laccase</fullName>
        <ecNumber evidence="5">1.10.3.2</ecNumber>
    </recommendedName>
</protein>
<dbReference type="Pfam" id="PF07732">
    <property type="entry name" value="Cu-oxidase_3"/>
    <property type="match status" value="1"/>
</dbReference>
<accession>W4JVK8</accession>
<dbReference type="InterPro" id="IPR035666">
    <property type="entry name" value="MCO_CuRO_3"/>
</dbReference>
<dbReference type="EC" id="1.10.3.2" evidence="5"/>
<dbReference type="GO" id="GO:0005507">
    <property type="term" value="F:copper ion binding"/>
    <property type="evidence" value="ECO:0007669"/>
    <property type="project" value="InterPro"/>
</dbReference>
<evidence type="ECO:0000259" key="13">
    <source>
        <dbReference type="Pfam" id="PF00394"/>
    </source>
</evidence>
<dbReference type="InterPro" id="IPR008972">
    <property type="entry name" value="Cupredoxin"/>
</dbReference>
<dbReference type="Proteomes" id="UP000030671">
    <property type="component" value="Unassembled WGS sequence"/>
</dbReference>
<evidence type="ECO:0000256" key="9">
    <source>
        <dbReference type="ARBA" id="ARBA00023008"/>
    </source>
</evidence>
<feature type="domain" description="Plastocyanin-like" evidence="15">
    <location>
        <begin position="27"/>
        <end position="142"/>
    </location>
</feature>
<dbReference type="InterPro" id="IPR017762">
    <property type="entry name" value="Multicopper_oxidase_fun"/>
</dbReference>
<dbReference type="Pfam" id="PF07731">
    <property type="entry name" value="Cu-oxidase_2"/>
    <property type="match status" value="1"/>
</dbReference>
<keyword evidence="10" id="KW-1015">Disulfide bond</keyword>
<feature type="chain" id="PRO_5004844994" description="laccase" evidence="12">
    <location>
        <begin position="18"/>
        <end position="616"/>
    </location>
</feature>
<keyword evidence="8" id="KW-0560">Oxidoreductase</keyword>
<comment type="cofactor">
    <cofactor evidence="2">
        <name>Cu cation</name>
        <dbReference type="ChEBI" id="CHEBI:23378"/>
    </cofactor>
</comment>
<reference evidence="16 17" key="1">
    <citation type="journal article" date="2012" name="New Phytol.">
        <title>Insight into trade-off between wood decay and parasitism from the genome of a fungal forest pathogen.</title>
        <authorList>
            <person name="Olson A."/>
            <person name="Aerts A."/>
            <person name="Asiegbu F."/>
            <person name="Belbahri L."/>
            <person name="Bouzid O."/>
            <person name="Broberg A."/>
            <person name="Canback B."/>
            <person name="Coutinho P.M."/>
            <person name="Cullen D."/>
            <person name="Dalman K."/>
            <person name="Deflorio G."/>
            <person name="van Diepen L.T."/>
            <person name="Dunand C."/>
            <person name="Duplessis S."/>
            <person name="Durling M."/>
            <person name="Gonthier P."/>
            <person name="Grimwood J."/>
            <person name="Fossdal C.G."/>
            <person name="Hansson D."/>
            <person name="Henrissat B."/>
            <person name="Hietala A."/>
            <person name="Himmelstrand K."/>
            <person name="Hoffmeister D."/>
            <person name="Hogberg N."/>
            <person name="James T.Y."/>
            <person name="Karlsson M."/>
            <person name="Kohler A."/>
            <person name="Kues U."/>
            <person name="Lee Y.H."/>
            <person name="Lin Y.C."/>
            <person name="Lind M."/>
            <person name="Lindquist E."/>
            <person name="Lombard V."/>
            <person name="Lucas S."/>
            <person name="Lunden K."/>
            <person name="Morin E."/>
            <person name="Murat C."/>
            <person name="Park J."/>
            <person name="Raffaello T."/>
            <person name="Rouze P."/>
            <person name="Salamov A."/>
            <person name="Schmutz J."/>
            <person name="Solheim H."/>
            <person name="Stahlberg J."/>
            <person name="Velez H."/>
            <person name="de Vries R.P."/>
            <person name="Wiebenga A."/>
            <person name="Woodward S."/>
            <person name="Yakovlev I."/>
            <person name="Garbelotto M."/>
            <person name="Martin F."/>
            <person name="Grigoriev I.V."/>
            <person name="Stenlid J."/>
        </authorList>
    </citation>
    <scope>NUCLEOTIDE SEQUENCE [LARGE SCALE GENOMIC DNA]</scope>
    <source>
        <strain evidence="16 17">TC 32-1</strain>
    </source>
</reference>
<dbReference type="CDD" id="cd13873">
    <property type="entry name" value="CuRO_2_AAO_like_2"/>
    <property type="match status" value="1"/>
</dbReference>
<dbReference type="Gene3D" id="2.60.40.420">
    <property type="entry name" value="Cupredoxins - blue copper proteins"/>
    <property type="match status" value="3"/>
</dbReference>
<organism evidence="16 17">
    <name type="scientific">Heterobasidion irregulare (strain TC 32-1)</name>
    <dbReference type="NCBI Taxonomy" id="747525"/>
    <lineage>
        <taxon>Eukaryota</taxon>
        <taxon>Fungi</taxon>
        <taxon>Dikarya</taxon>
        <taxon>Basidiomycota</taxon>
        <taxon>Agaricomycotina</taxon>
        <taxon>Agaricomycetes</taxon>
        <taxon>Russulales</taxon>
        <taxon>Bondarzewiaceae</taxon>
        <taxon>Heterobasidion</taxon>
        <taxon>Heterobasidion annosum species complex</taxon>
    </lineage>
</organism>
<keyword evidence="9" id="KW-0186">Copper</keyword>
<evidence type="ECO:0000256" key="11">
    <source>
        <dbReference type="ARBA" id="ARBA00023180"/>
    </source>
</evidence>
<dbReference type="InterPro" id="IPR045087">
    <property type="entry name" value="Cu-oxidase_fam"/>
</dbReference>
<evidence type="ECO:0000256" key="4">
    <source>
        <dbReference type="ARBA" id="ARBA00010609"/>
    </source>
</evidence>
<dbReference type="RefSeq" id="XP_009551060.1">
    <property type="nucleotide sequence ID" value="XM_009552765.1"/>
</dbReference>
<feature type="domain" description="Plastocyanin-like" evidence="13">
    <location>
        <begin position="151"/>
        <end position="279"/>
    </location>
</feature>
<dbReference type="InterPro" id="IPR001117">
    <property type="entry name" value="Cu-oxidase_2nd"/>
</dbReference>
<keyword evidence="12" id="KW-0732">Signal</keyword>
<evidence type="ECO:0000256" key="6">
    <source>
        <dbReference type="ARBA" id="ARBA00022525"/>
    </source>
</evidence>
<dbReference type="GO" id="GO:0005576">
    <property type="term" value="C:extracellular region"/>
    <property type="evidence" value="ECO:0007669"/>
    <property type="project" value="UniProtKB-SubCell"/>
</dbReference>
<dbReference type="SUPFAM" id="SSF49503">
    <property type="entry name" value="Cupredoxins"/>
    <property type="match status" value="3"/>
</dbReference>
<dbReference type="InterPro" id="IPR002355">
    <property type="entry name" value="Cu_oxidase_Cu_BS"/>
</dbReference>